<dbReference type="AlphaFoldDB" id="A0A3E4QXI2"/>
<dbReference type="EMBL" id="QSRJ01000002">
    <property type="protein sequence ID" value="RGL11618.1"/>
    <property type="molecule type" value="Genomic_DNA"/>
</dbReference>
<proteinExistence type="inferred from homology"/>
<gene>
    <name evidence="3" type="ORF">DXC81_02150</name>
</gene>
<dbReference type="RefSeq" id="WP_117678974.1">
    <property type="nucleotide sequence ID" value="NZ_CAJJKC010000003.1"/>
</dbReference>
<dbReference type="Pfam" id="PF01933">
    <property type="entry name" value="CofD"/>
    <property type="match status" value="1"/>
</dbReference>
<dbReference type="NCBIfam" id="TIGR01826">
    <property type="entry name" value="CofD_related"/>
    <property type="match status" value="1"/>
</dbReference>
<protein>
    <recommendedName>
        <fullName evidence="2">Putative gluconeogenesis factor</fullName>
    </recommendedName>
</protein>
<evidence type="ECO:0000313" key="4">
    <source>
        <dbReference type="Proteomes" id="UP000260943"/>
    </source>
</evidence>
<sequence length="346" mass="36453">MEHRIRAVSIGGGTGQPRAIAALRHMGASIDSVVAMADDGGSTGVLRERAGILPPGDVRKCLSALAGDPECAFARAFAHRFPYIDDHALGNLVLTALAEETDSFSQAIRVCEELLRCVGHVHPSTLDPVTMSGVTVAGQQIHGQARISYGGNAMRRVWLDQQDPAANPRAVEAILAADLVVLGPGSLFTSIVPNLQVPGIARALAGTHAVRVFVCPKIDSLGETQGMSVADHVDQLLSLASPPLLDAVLVHHADAPEFVFPYAPGPAYRTSALAGDVVTSRDIDSAKRAPFGPIQAGEREISRIEQSVPVVLVRDFTGSESPAVHDAQALASALEEVLDQCRSARR</sequence>
<dbReference type="GO" id="GO:0005737">
    <property type="term" value="C:cytoplasm"/>
    <property type="evidence" value="ECO:0007669"/>
    <property type="project" value="UniProtKB-SubCell"/>
</dbReference>
<comment type="similarity">
    <text evidence="2">Belongs to the gluconeogenesis factor family.</text>
</comment>
<dbReference type="CDD" id="cd07187">
    <property type="entry name" value="YvcK_like"/>
    <property type="match status" value="1"/>
</dbReference>
<dbReference type="GO" id="GO:0043743">
    <property type="term" value="F:LPPG:FO 2-phospho-L-lactate transferase activity"/>
    <property type="evidence" value="ECO:0007669"/>
    <property type="project" value="InterPro"/>
</dbReference>
<name>A0A3E4QXI2_9ACTN</name>
<dbReference type="InterPro" id="IPR038136">
    <property type="entry name" value="CofD-like_dom_sf"/>
</dbReference>
<reference evidence="3 4" key="1">
    <citation type="submission" date="2018-08" db="EMBL/GenBank/DDBJ databases">
        <title>A genome reference for cultivated species of the human gut microbiota.</title>
        <authorList>
            <person name="Zou Y."/>
            <person name="Xue W."/>
            <person name="Luo G."/>
        </authorList>
    </citation>
    <scope>NUCLEOTIDE SEQUENCE [LARGE SCALE GENOMIC DNA]</scope>
    <source>
        <strain evidence="3 4">TF08-14</strain>
    </source>
</reference>
<comment type="caution">
    <text evidence="3">The sequence shown here is derived from an EMBL/GenBank/DDBJ whole genome shotgun (WGS) entry which is preliminary data.</text>
</comment>
<dbReference type="PANTHER" id="PTHR30135:SF3">
    <property type="entry name" value="GLUCONEOGENESIS FACTOR-RELATED"/>
    <property type="match status" value="1"/>
</dbReference>
<dbReference type="InterPro" id="IPR010119">
    <property type="entry name" value="Gluconeogen_factor"/>
</dbReference>
<keyword evidence="1 2" id="KW-0963">Cytoplasm</keyword>
<dbReference type="GO" id="GO:0008360">
    <property type="term" value="P:regulation of cell shape"/>
    <property type="evidence" value="ECO:0007669"/>
    <property type="project" value="UniProtKB-UniRule"/>
</dbReference>
<dbReference type="PANTHER" id="PTHR30135">
    <property type="entry name" value="UNCHARACTERIZED PROTEIN YVCK-RELATED"/>
    <property type="match status" value="1"/>
</dbReference>
<evidence type="ECO:0000256" key="1">
    <source>
        <dbReference type="ARBA" id="ARBA00022490"/>
    </source>
</evidence>
<dbReference type="InterPro" id="IPR002882">
    <property type="entry name" value="CofD"/>
</dbReference>
<evidence type="ECO:0000313" key="3">
    <source>
        <dbReference type="EMBL" id="RGL11618.1"/>
    </source>
</evidence>
<accession>A0A3E4QXI2</accession>
<evidence type="ECO:0000256" key="2">
    <source>
        <dbReference type="HAMAP-Rule" id="MF_00973"/>
    </source>
</evidence>
<dbReference type="SUPFAM" id="SSF142338">
    <property type="entry name" value="CofD-like"/>
    <property type="match status" value="1"/>
</dbReference>
<dbReference type="HAMAP" id="MF_00973">
    <property type="entry name" value="Gluconeogen_factor"/>
    <property type="match status" value="1"/>
</dbReference>
<comment type="function">
    <text evidence="2">Required for morphogenesis under gluconeogenic growth conditions.</text>
</comment>
<organism evidence="3 4">
    <name type="scientific">Collinsella tanakaei</name>
    <dbReference type="NCBI Taxonomy" id="626935"/>
    <lineage>
        <taxon>Bacteria</taxon>
        <taxon>Bacillati</taxon>
        <taxon>Actinomycetota</taxon>
        <taxon>Coriobacteriia</taxon>
        <taxon>Coriobacteriales</taxon>
        <taxon>Coriobacteriaceae</taxon>
        <taxon>Collinsella</taxon>
    </lineage>
</organism>
<dbReference type="Gene3D" id="3.40.50.10680">
    <property type="entry name" value="CofD-like domains"/>
    <property type="match status" value="1"/>
</dbReference>
<dbReference type="Proteomes" id="UP000260943">
    <property type="component" value="Unassembled WGS sequence"/>
</dbReference>
<comment type="subcellular location">
    <subcellularLocation>
        <location evidence="2">Cytoplasm</location>
    </subcellularLocation>
</comment>